<keyword evidence="2" id="KW-0732">Signal</keyword>
<reference evidence="3 4" key="1">
    <citation type="submission" date="2018-07" db="EMBL/GenBank/DDBJ databases">
        <title>Arthrobacter sp. nov., isolated from raw cow's milk with high bacterial count.</title>
        <authorList>
            <person name="Hahne J."/>
            <person name="Isele D."/>
            <person name="Lipski A."/>
        </authorList>
    </citation>
    <scope>NUCLEOTIDE SEQUENCE [LARGE SCALE GENOMIC DNA]</scope>
    <source>
        <strain evidence="3 4">JZ R-183</strain>
    </source>
</reference>
<keyword evidence="4" id="KW-1185">Reference proteome</keyword>
<name>A0A496PJJ7_9MICC</name>
<evidence type="ECO:0000313" key="4">
    <source>
        <dbReference type="Proteomes" id="UP000273119"/>
    </source>
</evidence>
<feature type="signal peptide" evidence="2">
    <location>
        <begin position="1"/>
        <end position="22"/>
    </location>
</feature>
<dbReference type="RefSeq" id="WP_121484680.1">
    <property type="nucleotide sequence ID" value="NZ_QQXL01000003.1"/>
</dbReference>
<organism evidence="3 4">
    <name type="scientific">Galactobacter caseinivorans</name>
    <dbReference type="NCBI Taxonomy" id="2676123"/>
    <lineage>
        <taxon>Bacteria</taxon>
        <taxon>Bacillati</taxon>
        <taxon>Actinomycetota</taxon>
        <taxon>Actinomycetes</taxon>
        <taxon>Micrococcales</taxon>
        <taxon>Micrococcaceae</taxon>
        <taxon>Galactobacter</taxon>
    </lineage>
</organism>
<accession>A0A496PJJ7</accession>
<dbReference type="AlphaFoldDB" id="A0A496PJJ7"/>
<evidence type="ECO:0000313" key="3">
    <source>
        <dbReference type="EMBL" id="RKW70656.1"/>
    </source>
</evidence>
<evidence type="ECO:0000256" key="1">
    <source>
        <dbReference type="SAM" id="MobiDB-lite"/>
    </source>
</evidence>
<dbReference type="PROSITE" id="PS51257">
    <property type="entry name" value="PROKAR_LIPOPROTEIN"/>
    <property type="match status" value="1"/>
</dbReference>
<feature type="compositionally biased region" description="Low complexity" evidence="1">
    <location>
        <begin position="30"/>
        <end position="85"/>
    </location>
</feature>
<dbReference type="Proteomes" id="UP000273119">
    <property type="component" value="Unassembled WGS sequence"/>
</dbReference>
<protein>
    <recommendedName>
        <fullName evidence="5">Lipoprotein</fullName>
    </recommendedName>
</protein>
<feature type="chain" id="PRO_5038656337" description="Lipoprotein" evidence="2">
    <location>
        <begin position="23"/>
        <end position="256"/>
    </location>
</feature>
<feature type="region of interest" description="Disordered" evidence="1">
    <location>
        <begin position="24"/>
        <end position="156"/>
    </location>
</feature>
<evidence type="ECO:0008006" key="5">
    <source>
        <dbReference type="Google" id="ProtNLM"/>
    </source>
</evidence>
<comment type="caution">
    <text evidence="3">The sequence shown here is derived from an EMBL/GenBank/DDBJ whole genome shotgun (WGS) entry which is preliminary data.</text>
</comment>
<sequence>MNGATRTLVGALSLGLALTLSACQSGSTDPAAAGNGSDSASSTAGASASDGSAAPSGSESGAASGSSTPGASESGSAAPSAGASGEVDAPEVKATGDAAKTVPKTLPPTYRKAHAEESKAITSFLDGAATSGEPSKKSQGDQKRAAKEAESEFDDNAAGTALKELQSEYVNNAVNGRTVTGKPVIKGTPRTVDLKDGKSRIFVCLDSSAVEVKVGKAVENPASAPGTRTAVHVYDMLKKGDRYVVERHSFTNDPSC</sequence>
<gene>
    <name evidence="3" type="ORF">DWQ67_05955</name>
</gene>
<evidence type="ECO:0000256" key="2">
    <source>
        <dbReference type="SAM" id="SignalP"/>
    </source>
</evidence>
<proteinExistence type="predicted"/>
<dbReference type="EMBL" id="QQXL01000003">
    <property type="protein sequence ID" value="RKW70656.1"/>
    <property type="molecule type" value="Genomic_DNA"/>
</dbReference>
<feature type="compositionally biased region" description="Basic and acidic residues" evidence="1">
    <location>
        <begin position="134"/>
        <end position="150"/>
    </location>
</feature>